<dbReference type="Proteomes" id="UP000186165">
    <property type="component" value="Chromosome"/>
</dbReference>
<dbReference type="GO" id="GO:0005737">
    <property type="term" value="C:cytoplasm"/>
    <property type="evidence" value="ECO:0007669"/>
    <property type="project" value="UniProtKB-SubCell"/>
</dbReference>
<keyword evidence="2 6" id="KW-0819">tRNA processing</keyword>
<evidence type="ECO:0000313" key="7">
    <source>
        <dbReference type="EMBL" id="AOW79539.1"/>
    </source>
</evidence>
<dbReference type="InterPro" id="IPR023534">
    <property type="entry name" value="Rof/RNase_P-like"/>
</dbReference>
<reference evidence="10" key="2">
    <citation type="submission" date="2016-08" db="EMBL/GenBank/DDBJ databases">
        <title>Discovery of first anaerobic lithoheterotrophic haloarchae widely represented in hypersaline habitats.</title>
        <authorList>
            <person name="Sorokin D.Y."/>
            <person name="Kublanov I.V."/>
            <person name="Roman P."/>
            <person name="Sinninghe Damste J.S."/>
            <person name="Golyshin P.N."/>
            <person name="Rojo D."/>
            <person name="Ciordia S."/>
            <person name="Mena Md.C."/>
            <person name="Ferrer M."/>
            <person name="Smedile F."/>
            <person name="Messina E."/>
            <person name="La Cono V."/>
            <person name="Yakimov M.M."/>
        </authorList>
    </citation>
    <scope>NUCLEOTIDE SEQUENCE [LARGE SCALE GENOMIC DNA]</scope>
    <source>
        <strain evidence="10">HSR6</strain>
    </source>
</reference>
<dbReference type="Gene3D" id="2.30.30.210">
    <property type="entry name" value="Ribonuclease P/MRP, subunit p29"/>
    <property type="match status" value="1"/>
</dbReference>
<comment type="similarity">
    <text evidence="6">Belongs to the eukaryotic/archaeal RNase P protein component 1 family.</text>
</comment>
<evidence type="ECO:0000313" key="10">
    <source>
        <dbReference type="Proteomes" id="UP000186165"/>
    </source>
</evidence>
<dbReference type="SUPFAM" id="SSF101744">
    <property type="entry name" value="Rof/RNase P subunit-like"/>
    <property type="match status" value="1"/>
</dbReference>
<dbReference type="AlphaFoldDB" id="A0A1D8S2F1"/>
<dbReference type="KEGG" id="halh:HTSR_0339"/>
<name>A0A1D8S2F1_9EURY</name>
<dbReference type="GO" id="GO:0001682">
    <property type="term" value="P:tRNA 5'-leader removal"/>
    <property type="evidence" value="ECO:0007669"/>
    <property type="project" value="UniProtKB-UniRule"/>
</dbReference>
<dbReference type="EMBL" id="CP016804">
    <property type="protein sequence ID" value="APE94790.1"/>
    <property type="molecule type" value="Genomic_DNA"/>
</dbReference>
<comment type="catalytic activity">
    <reaction evidence="6">
        <text>Endonucleolytic cleavage of RNA, removing 5'-extranucleotides from tRNA precursor.</text>
        <dbReference type="EC" id="3.1.26.5"/>
    </reaction>
</comment>
<dbReference type="EMBL" id="CP016070">
    <property type="protein sequence ID" value="AOW79539.1"/>
    <property type="molecule type" value="Genomic_DNA"/>
</dbReference>
<evidence type="ECO:0000256" key="3">
    <source>
        <dbReference type="ARBA" id="ARBA00022722"/>
    </source>
</evidence>
<dbReference type="InterPro" id="IPR002730">
    <property type="entry name" value="Rpp29/RNP1"/>
</dbReference>
<accession>A0A1D8S2F1</accession>
<evidence type="ECO:0000256" key="1">
    <source>
        <dbReference type="ARBA" id="ARBA00022490"/>
    </source>
</evidence>
<accession>A0A1J1A9I1</accession>
<evidence type="ECO:0000313" key="8">
    <source>
        <dbReference type="EMBL" id="APE94790.1"/>
    </source>
</evidence>
<keyword evidence="5 6" id="KW-0378">Hydrolase</keyword>
<keyword evidence="1 6" id="KW-0963">Cytoplasm</keyword>
<evidence type="ECO:0000256" key="5">
    <source>
        <dbReference type="ARBA" id="ARBA00022801"/>
    </source>
</evidence>
<reference evidence="8" key="3">
    <citation type="journal article" date="2017" name="ISME J.">
        <title>Discovery of anaerobic lithoheterotrophic haloarchaea, ubiquitous in hypersaline habitats.</title>
        <authorList>
            <person name="Sorokin D.Y."/>
            <person name="Messina E."/>
            <person name="Smedile F."/>
            <person name="Roman P."/>
            <person name="Damste J.S.S."/>
            <person name="Ciordia S."/>
            <person name="Mena M.C."/>
            <person name="Ferrer M."/>
            <person name="Golyshin P.N."/>
            <person name="Kublanov I.V."/>
            <person name="Samarov N.I."/>
            <person name="Toshchakov S.V."/>
            <person name="La Cono V."/>
            <person name="Yakimov M.M."/>
        </authorList>
    </citation>
    <scope>NUCLEOTIDE SEQUENCE</scope>
    <source>
        <strain evidence="8">HSR6</strain>
    </source>
</reference>
<dbReference type="GO" id="GO:0004526">
    <property type="term" value="F:ribonuclease P activity"/>
    <property type="evidence" value="ECO:0007669"/>
    <property type="project" value="UniProtKB-UniRule"/>
</dbReference>
<evidence type="ECO:0000256" key="4">
    <source>
        <dbReference type="ARBA" id="ARBA00022759"/>
    </source>
</evidence>
<dbReference type="InterPro" id="IPR023538">
    <property type="entry name" value="RNP1"/>
</dbReference>
<dbReference type="EC" id="3.1.26.5" evidence="6"/>
<keyword evidence="4 6" id="KW-0255">Endonuclease</keyword>
<dbReference type="OrthoDB" id="39019at2157"/>
<dbReference type="GeneID" id="30416850"/>
<proteinExistence type="inferred from homology"/>
<evidence type="ECO:0000256" key="6">
    <source>
        <dbReference type="HAMAP-Rule" id="MF_00754"/>
    </source>
</evidence>
<evidence type="ECO:0000256" key="2">
    <source>
        <dbReference type="ARBA" id="ARBA00022694"/>
    </source>
</evidence>
<dbReference type="Pfam" id="PF01868">
    <property type="entry name" value="RNase_P-MRP_p29"/>
    <property type="match status" value="1"/>
</dbReference>
<dbReference type="GO" id="GO:0030677">
    <property type="term" value="C:ribonuclease P complex"/>
    <property type="evidence" value="ECO:0007669"/>
    <property type="project" value="UniProtKB-UniRule"/>
</dbReference>
<protein>
    <recommendedName>
        <fullName evidence="6">Ribonuclease P protein component 1</fullName>
        <shortName evidence="6">RNase P component 1</shortName>
        <ecNumber evidence="6">3.1.26.5</ecNumber>
    </recommendedName>
    <alternativeName>
        <fullName evidence="6">Rpp29</fullName>
    </alternativeName>
</protein>
<dbReference type="RefSeq" id="WP_070364302.1">
    <property type="nucleotide sequence ID" value="NZ_CP016070.1"/>
</dbReference>
<comment type="subcellular location">
    <subcellularLocation>
        <location evidence="6">Cytoplasm</location>
    </subcellularLocation>
</comment>
<dbReference type="STRING" id="1873524.HSR6_0324"/>
<dbReference type="HAMAP" id="MF_00754">
    <property type="entry name" value="RNase_P_1"/>
    <property type="match status" value="1"/>
</dbReference>
<dbReference type="KEGG" id="hhsr:HSR6_0324"/>
<gene>
    <name evidence="8" type="primary">rpp29</name>
    <name evidence="6" type="synonym">rnp1</name>
    <name evidence="8" type="ORF">HSR6_0324</name>
    <name evidence="7" type="ORF">HTSR_0339</name>
</gene>
<dbReference type="InterPro" id="IPR036980">
    <property type="entry name" value="RNase_P/MRP_Rpp29_sf"/>
</dbReference>
<keyword evidence="10" id="KW-1185">Reference proteome</keyword>
<keyword evidence="3 6" id="KW-0540">Nuclease</keyword>
<reference evidence="7 9" key="1">
    <citation type="submission" date="2016-06" db="EMBL/GenBank/DDBJ databases">
        <title>Discovery of anaerobic lithoheterotrophic haloarchaeon capable of sulfur respiration by hydrogen and formate.</title>
        <authorList>
            <person name="Sorokin D.Y."/>
            <person name="Kublanov I.V."/>
            <person name="Roman P."/>
            <person name="Sinninghe Damste J.S."/>
            <person name="Golyshin P.N."/>
            <person name="Rojo D."/>
            <person name="Ciordia S."/>
            <person name="Mena Md.C."/>
            <person name="Ferrer M."/>
            <person name="Smedile F."/>
            <person name="Messina E."/>
            <person name="La Cono V."/>
            <person name="Yakimov M.M."/>
        </authorList>
    </citation>
    <scope>NUCLEOTIDE SEQUENCE [LARGE SCALE GENOMIC DNA]</scope>
    <source>
        <strain evidence="7 9">HTSR1</strain>
    </source>
</reference>
<dbReference type="GO" id="GO:0003723">
    <property type="term" value="F:RNA binding"/>
    <property type="evidence" value="ECO:0007669"/>
    <property type="project" value="InterPro"/>
</dbReference>
<evidence type="ECO:0000313" key="9">
    <source>
        <dbReference type="Proteomes" id="UP000185608"/>
    </source>
</evidence>
<sequence>MTLSPETLPGHELIGLRVRVATSTDPTRVGIEGRVVDETKHTLLIERDSGEVRVPKAGTTFEFVITDEAAASAKGAGTVAQPAVSAGSAGEATASVTVDGRRLLSRPARRTVSGGRLQWR</sequence>
<comment type="subunit">
    <text evidence="6">Consists of a catalytic RNA component and at least 4-5 protein subunits.</text>
</comment>
<dbReference type="SMART" id="SM00538">
    <property type="entry name" value="POP4"/>
    <property type="match status" value="1"/>
</dbReference>
<organism evidence="7 9">
    <name type="scientific">Halodesulfurarchaeum formicicum</name>
    <dbReference type="NCBI Taxonomy" id="1873524"/>
    <lineage>
        <taxon>Archaea</taxon>
        <taxon>Methanobacteriati</taxon>
        <taxon>Methanobacteriota</taxon>
        <taxon>Stenosarchaea group</taxon>
        <taxon>Halobacteria</taxon>
        <taxon>Halobacteriales</taxon>
        <taxon>Halobacteriaceae</taxon>
        <taxon>Halodesulfurarchaeum</taxon>
    </lineage>
</organism>
<comment type="function">
    <text evidence="6">Part of ribonuclease P, a protein complex that generates mature tRNA molecules by cleaving their 5'-ends.</text>
</comment>
<dbReference type="Proteomes" id="UP000185608">
    <property type="component" value="Chromosome"/>
</dbReference>